<dbReference type="OrthoDB" id="9802202at2"/>
<proteinExistence type="inferred from homology"/>
<evidence type="ECO:0000256" key="2">
    <source>
        <dbReference type="ARBA" id="ARBA00010742"/>
    </source>
</evidence>
<dbReference type="RefSeq" id="WP_087679212.1">
    <property type="nucleotide sequence ID" value="NZ_FUWV01000013.1"/>
</dbReference>
<dbReference type="PROSITE" id="PS51257">
    <property type="entry name" value="PROKAR_LIPOPROTEIN"/>
    <property type="match status" value="1"/>
</dbReference>
<dbReference type="CDD" id="cd01008">
    <property type="entry name" value="PBP2_NrtA_SsuA_CpmA_like"/>
    <property type="match status" value="1"/>
</dbReference>
<evidence type="ECO:0000313" key="7">
    <source>
        <dbReference type="Proteomes" id="UP000196365"/>
    </source>
</evidence>
<dbReference type="EMBL" id="FUWV01000013">
    <property type="protein sequence ID" value="SJZ83733.1"/>
    <property type="molecule type" value="Genomic_DNA"/>
</dbReference>
<evidence type="ECO:0000256" key="1">
    <source>
        <dbReference type="ARBA" id="ARBA00004418"/>
    </source>
</evidence>
<keyword evidence="3 4" id="KW-0732">Signal</keyword>
<comment type="subcellular location">
    <subcellularLocation>
        <location evidence="1">Periplasm</location>
    </subcellularLocation>
</comment>
<dbReference type="GO" id="GO:0042597">
    <property type="term" value="C:periplasmic space"/>
    <property type="evidence" value="ECO:0007669"/>
    <property type="project" value="UniProtKB-SubCell"/>
</dbReference>
<dbReference type="AlphaFoldDB" id="A0A1T4NWY4"/>
<evidence type="ECO:0000256" key="3">
    <source>
        <dbReference type="ARBA" id="ARBA00022729"/>
    </source>
</evidence>
<reference evidence="6 7" key="1">
    <citation type="submission" date="2017-02" db="EMBL/GenBank/DDBJ databases">
        <authorList>
            <person name="Peterson S.W."/>
        </authorList>
    </citation>
    <scope>NUCLEOTIDE SEQUENCE [LARGE SCALE GENOMIC DNA]</scope>
    <source>
        <strain evidence="6 7">DSM 15102</strain>
    </source>
</reference>
<dbReference type="Proteomes" id="UP000196365">
    <property type="component" value="Unassembled WGS sequence"/>
</dbReference>
<evidence type="ECO:0000313" key="6">
    <source>
        <dbReference type="EMBL" id="SJZ83733.1"/>
    </source>
</evidence>
<dbReference type="PANTHER" id="PTHR30024">
    <property type="entry name" value="ALIPHATIC SULFONATES-BINDING PROTEIN-RELATED"/>
    <property type="match status" value="1"/>
</dbReference>
<accession>A0A1T4NWY4</accession>
<protein>
    <submittedName>
        <fullName evidence="6">NitT/TauT family transport system substrate-binding protein</fullName>
    </submittedName>
</protein>
<keyword evidence="7" id="KW-1185">Reference proteome</keyword>
<organism evidence="6 7">
    <name type="scientific">Garciella nitratireducens DSM 15102</name>
    <dbReference type="NCBI Taxonomy" id="1121911"/>
    <lineage>
        <taxon>Bacteria</taxon>
        <taxon>Bacillati</taxon>
        <taxon>Bacillota</taxon>
        <taxon>Clostridia</taxon>
        <taxon>Eubacteriales</taxon>
        <taxon>Eubacteriaceae</taxon>
        <taxon>Garciella</taxon>
    </lineage>
</organism>
<feature type="signal peptide" evidence="4">
    <location>
        <begin position="1"/>
        <end position="26"/>
    </location>
</feature>
<dbReference type="Gene3D" id="3.40.190.10">
    <property type="entry name" value="Periplasmic binding protein-like II"/>
    <property type="match status" value="2"/>
</dbReference>
<evidence type="ECO:0000259" key="5">
    <source>
        <dbReference type="Pfam" id="PF09084"/>
    </source>
</evidence>
<dbReference type="SUPFAM" id="SSF53850">
    <property type="entry name" value="Periplasmic binding protein-like II"/>
    <property type="match status" value="1"/>
</dbReference>
<dbReference type="Pfam" id="PF09084">
    <property type="entry name" value="NMT1"/>
    <property type="match status" value="1"/>
</dbReference>
<comment type="similarity">
    <text evidence="2">Belongs to the bacterial solute-binding protein SsuA/TauA family.</text>
</comment>
<sequence length="343" mass="38286">MKKLKPILSFILVITLVALLTTGCNQQESKDVNKTKELKKVTVSEVTHSVFYAPQYAAISQGFFEEEGLDIELINGGGADKVMTAVVSGQVDIGFSGCEQTVYVYNEGKENYVITFAQLTNKDGSFLVGREPDPNFTFDKLIGKEVIGGRKGGMPEMTFEYVLKQQGIDPQKDVHIDTSIQFDSMAAAFKSGQGDYVTLFEPVATQIEKDGSGYVVASIGEASGDVAYTAYNASKNFIEKNPNVIQKFTNAIYKGQRWVEQADYEEIAKAIHEFFPEMKFEDLVKVVQRYKDQDSWAKTPVMSKESFEHMQNIIEDAGVIEKRAPYEKLVTTEFAEKAVQEIK</sequence>
<dbReference type="PANTHER" id="PTHR30024:SF47">
    <property type="entry name" value="TAURINE-BINDING PERIPLASMIC PROTEIN"/>
    <property type="match status" value="1"/>
</dbReference>
<gene>
    <name evidence="6" type="ORF">SAMN02745973_01839</name>
</gene>
<evidence type="ECO:0000256" key="4">
    <source>
        <dbReference type="SAM" id="SignalP"/>
    </source>
</evidence>
<feature type="domain" description="SsuA/THI5-like" evidence="5">
    <location>
        <begin position="53"/>
        <end position="259"/>
    </location>
</feature>
<feature type="chain" id="PRO_5039398451" evidence="4">
    <location>
        <begin position="27"/>
        <end position="343"/>
    </location>
</feature>
<dbReference type="InterPro" id="IPR015168">
    <property type="entry name" value="SsuA/THI5"/>
</dbReference>
<name>A0A1T4NWY4_9FIRM</name>